<evidence type="ECO:0000313" key="2">
    <source>
        <dbReference type="EMBL" id="TNN23129.1"/>
    </source>
</evidence>
<accession>A0A4Z2E335</accession>
<feature type="region of interest" description="Disordered" evidence="1">
    <location>
        <begin position="1"/>
        <end position="61"/>
    </location>
</feature>
<evidence type="ECO:0000256" key="1">
    <source>
        <dbReference type="SAM" id="MobiDB-lite"/>
    </source>
</evidence>
<dbReference type="EMBL" id="SRLO01019644">
    <property type="protein sequence ID" value="TNN23129.1"/>
    <property type="molecule type" value="Genomic_DNA"/>
</dbReference>
<name>A0A4Z2E335_9TELE</name>
<dbReference type="AlphaFoldDB" id="A0A4Z2E335"/>
<sequence>MESQLEVQRKRYEGTWGLSPGTLGERSGNPESGTPSAPRASQRGGSTSNHDIITNNPTSNIHLPHNSGIIVELNQQTSKALNMWNRQMPCGGRGDTWSCVGGAWSCVGGA</sequence>
<feature type="compositionally biased region" description="Polar residues" evidence="1">
    <location>
        <begin position="43"/>
        <end position="61"/>
    </location>
</feature>
<evidence type="ECO:0000313" key="3">
    <source>
        <dbReference type="Proteomes" id="UP000314294"/>
    </source>
</evidence>
<gene>
    <name evidence="2" type="ORF">EYF80_066754</name>
</gene>
<reference evidence="2 3" key="1">
    <citation type="submission" date="2019-03" db="EMBL/GenBank/DDBJ databases">
        <title>First draft genome of Liparis tanakae, snailfish: a comprehensive survey of snailfish specific genes.</title>
        <authorList>
            <person name="Kim W."/>
            <person name="Song I."/>
            <person name="Jeong J.-H."/>
            <person name="Kim D."/>
            <person name="Kim S."/>
            <person name="Ryu S."/>
            <person name="Song J.Y."/>
            <person name="Lee S.K."/>
        </authorList>
    </citation>
    <scope>NUCLEOTIDE SEQUENCE [LARGE SCALE GENOMIC DNA]</scope>
    <source>
        <tissue evidence="2">Muscle</tissue>
    </source>
</reference>
<protein>
    <submittedName>
        <fullName evidence="2">Uncharacterized protein</fullName>
    </submittedName>
</protein>
<comment type="caution">
    <text evidence="2">The sequence shown here is derived from an EMBL/GenBank/DDBJ whole genome shotgun (WGS) entry which is preliminary data.</text>
</comment>
<keyword evidence="3" id="KW-1185">Reference proteome</keyword>
<proteinExistence type="predicted"/>
<dbReference type="Proteomes" id="UP000314294">
    <property type="component" value="Unassembled WGS sequence"/>
</dbReference>
<organism evidence="2 3">
    <name type="scientific">Liparis tanakae</name>
    <name type="common">Tanaka's snailfish</name>
    <dbReference type="NCBI Taxonomy" id="230148"/>
    <lineage>
        <taxon>Eukaryota</taxon>
        <taxon>Metazoa</taxon>
        <taxon>Chordata</taxon>
        <taxon>Craniata</taxon>
        <taxon>Vertebrata</taxon>
        <taxon>Euteleostomi</taxon>
        <taxon>Actinopterygii</taxon>
        <taxon>Neopterygii</taxon>
        <taxon>Teleostei</taxon>
        <taxon>Neoteleostei</taxon>
        <taxon>Acanthomorphata</taxon>
        <taxon>Eupercaria</taxon>
        <taxon>Perciformes</taxon>
        <taxon>Cottioidei</taxon>
        <taxon>Cottales</taxon>
        <taxon>Liparidae</taxon>
        <taxon>Liparis</taxon>
    </lineage>
</organism>